<dbReference type="InterPro" id="IPR036597">
    <property type="entry name" value="Fido-like_dom_sf"/>
</dbReference>
<name>K9ALD7_9STAP</name>
<keyword evidence="1" id="KW-0547">Nucleotide-binding</keyword>
<dbReference type="Proteomes" id="UP000009885">
    <property type="component" value="Unassembled WGS sequence"/>
</dbReference>
<feature type="domain" description="Fido" evidence="4">
    <location>
        <begin position="126"/>
        <end position="272"/>
    </location>
</feature>
<evidence type="ECO:0000313" key="6">
    <source>
        <dbReference type="Proteomes" id="UP000009885"/>
    </source>
</evidence>
<keyword evidence="1" id="KW-0067">ATP-binding</keyword>
<dbReference type="EMBL" id="AMSQ01000007">
    <property type="protein sequence ID" value="EKU48188.1"/>
    <property type="molecule type" value="Genomic_DNA"/>
</dbReference>
<comment type="caution">
    <text evidence="5">The sequence shown here is derived from an EMBL/GenBank/DDBJ whole genome shotgun (WGS) entry which is preliminary data.</text>
</comment>
<dbReference type="PIRSF" id="PIRSF038925">
    <property type="entry name" value="AMP-prot_trans"/>
    <property type="match status" value="1"/>
</dbReference>
<dbReference type="OrthoDB" id="9813719at2"/>
<dbReference type="Pfam" id="PF02661">
    <property type="entry name" value="Fic"/>
    <property type="match status" value="1"/>
</dbReference>
<dbReference type="Gene3D" id="1.10.3290.10">
    <property type="entry name" value="Fido-like domain"/>
    <property type="match status" value="1"/>
</dbReference>
<dbReference type="SUPFAM" id="SSF46785">
    <property type="entry name" value="Winged helix' DNA-binding domain"/>
    <property type="match status" value="1"/>
</dbReference>
<dbReference type="InterPro" id="IPR036390">
    <property type="entry name" value="WH_DNA-bd_sf"/>
</dbReference>
<feature type="binding site" evidence="1">
    <location>
        <position position="71"/>
    </location>
    <ligand>
        <name>ATP</name>
        <dbReference type="ChEBI" id="CHEBI:30616"/>
    </ligand>
</feature>
<dbReference type="PROSITE" id="PS51459">
    <property type="entry name" value="FIDO"/>
    <property type="match status" value="1"/>
</dbReference>
<dbReference type="Pfam" id="PF13784">
    <property type="entry name" value="Fic_N"/>
    <property type="match status" value="1"/>
</dbReference>
<gene>
    <name evidence="5" type="ORF">C273_05762</name>
</gene>
<dbReference type="InterPro" id="IPR026287">
    <property type="entry name" value="SoFic-like"/>
</dbReference>
<dbReference type="STRING" id="1229783.C273_05762"/>
<dbReference type="InterPro" id="IPR025758">
    <property type="entry name" value="Fic/DOC_N"/>
</dbReference>
<feature type="binding site" evidence="1">
    <location>
        <position position="250"/>
    </location>
    <ligand>
        <name>ATP</name>
        <dbReference type="ChEBI" id="CHEBI:30616"/>
    </ligand>
</feature>
<evidence type="ECO:0000259" key="4">
    <source>
        <dbReference type="PROSITE" id="PS51459"/>
    </source>
</evidence>
<keyword evidence="6" id="KW-1185">Reference proteome</keyword>
<dbReference type="SUPFAM" id="SSF140931">
    <property type="entry name" value="Fic-like"/>
    <property type="match status" value="1"/>
</dbReference>
<feature type="active site" evidence="2">
    <location>
        <position position="208"/>
    </location>
</feature>
<evidence type="ECO:0000256" key="2">
    <source>
        <dbReference type="PIRSR" id="PIRSR640198-1"/>
    </source>
</evidence>
<dbReference type="PANTHER" id="PTHR13504">
    <property type="entry name" value="FIDO DOMAIN-CONTAINING PROTEIN DDB_G0283145"/>
    <property type="match status" value="1"/>
</dbReference>
<dbReference type="PATRIC" id="fig|1229783.3.peg.1163"/>
<evidence type="ECO:0000256" key="3">
    <source>
        <dbReference type="PIRSR" id="PIRSR640198-2"/>
    </source>
</evidence>
<feature type="binding site" evidence="3">
    <location>
        <begin position="212"/>
        <end position="219"/>
    </location>
    <ligand>
        <name>ATP</name>
        <dbReference type="ChEBI" id="CHEBI:30616"/>
    </ligand>
</feature>
<protein>
    <recommendedName>
        <fullName evidence="4">Fido domain-containing protein</fullName>
    </recommendedName>
</protein>
<proteinExistence type="predicted"/>
<evidence type="ECO:0000256" key="1">
    <source>
        <dbReference type="PIRSR" id="PIRSR038925-1"/>
    </source>
</evidence>
<dbReference type="GO" id="GO:0005524">
    <property type="term" value="F:ATP binding"/>
    <property type="evidence" value="ECO:0007669"/>
    <property type="project" value="UniProtKB-KW"/>
</dbReference>
<dbReference type="AlphaFoldDB" id="K9ALD7"/>
<evidence type="ECO:0000313" key="5">
    <source>
        <dbReference type="EMBL" id="EKU48188.1"/>
    </source>
</evidence>
<feature type="binding site" evidence="1">
    <location>
        <position position="208"/>
    </location>
    <ligand>
        <name>ATP</name>
        <dbReference type="ChEBI" id="CHEBI:30616"/>
    </ligand>
</feature>
<feature type="binding site" evidence="1">
    <location>
        <begin position="213"/>
        <end position="219"/>
    </location>
    <ligand>
        <name>ATP</name>
        <dbReference type="ChEBI" id="CHEBI:30616"/>
    </ligand>
</feature>
<dbReference type="PANTHER" id="PTHR13504:SF38">
    <property type="entry name" value="FIDO DOMAIN-CONTAINING PROTEIN"/>
    <property type="match status" value="1"/>
</dbReference>
<reference evidence="5 6" key="1">
    <citation type="journal article" date="2013" name="Genome Announc.">
        <title>Genome Sequence of Staphylococcus massiliensis Strain S46, Isolated from the Surface of Healthy Human Skin.</title>
        <authorList>
            <person name="Srivastav R."/>
            <person name="Singh A."/>
            <person name="Jangir P.K."/>
            <person name="Kumari C."/>
            <person name="Muduli S."/>
            <person name="Sharma R."/>
        </authorList>
    </citation>
    <scope>NUCLEOTIDE SEQUENCE [LARGE SCALE GENOMIC DNA]</scope>
    <source>
        <strain evidence="5 6">S46</strain>
    </source>
</reference>
<dbReference type="InterPro" id="IPR040198">
    <property type="entry name" value="Fido_containing"/>
</dbReference>
<dbReference type="InterPro" id="IPR003812">
    <property type="entry name" value="Fido"/>
</dbReference>
<accession>K9ALD7</accession>
<dbReference type="RefSeq" id="WP_009383309.1">
    <property type="nucleotide sequence ID" value="NZ_AMSQ01000007.1"/>
</dbReference>
<organism evidence="5 6">
    <name type="scientific">Staphylococcus massiliensis S46</name>
    <dbReference type="NCBI Taxonomy" id="1229783"/>
    <lineage>
        <taxon>Bacteria</taxon>
        <taxon>Bacillati</taxon>
        <taxon>Bacillota</taxon>
        <taxon>Bacilli</taxon>
        <taxon>Bacillales</taxon>
        <taxon>Staphylococcaceae</taxon>
        <taxon>Staphylococcus</taxon>
    </lineage>
</organism>
<dbReference type="eggNOG" id="COG3177">
    <property type="taxonomic scope" value="Bacteria"/>
</dbReference>
<sequence>MNEFLVPKPFEPQRLPIDSSIYINDYETLVRLTKANRYLGEYKGFLSTLINPILLISPLINQEAVLSSKLEGTHATLEDVLNYDAGIVVDIERDEMREVVNYRKALFYAMDVLGTFYEDDPQKLPLTGRIIKDMHRILLEGARGNSKRKGIYKVYQNYIGGKSSVSFTPVSPQLTDDYMQNLEAYIHKEDFDVLIQSAIIHAQFEMIHPFEDGNGRIGRLLIPLFLYYREILPFPTLYMSMYFENDRALYLDKLSRVSQKNDWIGWIKYYLEGIIAQTEYSIQVAKEIYALYEFMKNKVINQLNSANSIKLLNFIFESPVFNAKQASKASQLSIRSIYTLLNKMEKLGYIKSTDKKRNKIYYCPQLLEIIQI</sequence>